<sequence length="107" mass="11877">MADEFKVDLSQLDSFGRVLKQSVADLEEARRALSAVSADQIGTPRLDEACETFQNKWKYGTGQLKDMIKAVDEGVEKTALSYRQFEDNLSKALKKMEETNAANTGGK</sequence>
<dbReference type="RefSeq" id="WP_031059965.1">
    <property type="nucleotide sequence ID" value="NZ_CP109024.1"/>
</dbReference>
<dbReference type="AlphaFoldDB" id="A0A101N4J1"/>
<reference evidence="1 2" key="1">
    <citation type="submission" date="2015-10" db="EMBL/GenBank/DDBJ databases">
        <title>Draft genome sequence of Streptomyces pseudovenezuelae DSM 40212, type strain for the species Streptomyces pseudovenezuelae.</title>
        <authorList>
            <person name="Ruckert C."/>
            <person name="Winkler A."/>
            <person name="Kalinowski J."/>
            <person name="Kampfer P."/>
            <person name="Glaeser S."/>
        </authorList>
    </citation>
    <scope>NUCLEOTIDE SEQUENCE [LARGE SCALE GENOMIC DNA]</scope>
    <source>
        <strain evidence="1 2">DSM 40212</strain>
    </source>
</reference>
<dbReference type="SUPFAM" id="SSF140453">
    <property type="entry name" value="EsxAB dimer-like"/>
    <property type="match status" value="1"/>
</dbReference>
<protein>
    <recommendedName>
        <fullName evidence="3">Excreted virulence factor EspC, type VII ESX diderm</fullName>
    </recommendedName>
</protein>
<dbReference type="EMBL" id="LMWM01000024">
    <property type="protein sequence ID" value="KUM86427.1"/>
    <property type="molecule type" value="Genomic_DNA"/>
</dbReference>
<comment type="caution">
    <text evidence="1">The sequence shown here is derived from an EMBL/GenBank/DDBJ whole genome shotgun (WGS) entry which is preliminary data.</text>
</comment>
<organism evidence="1 2">
    <name type="scientific">Streptomyces pseudovenezuelae</name>
    <dbReference type="NCBI Taxonomy" id="67350"/>
    <lineage>
        <taxon>Bacteria</taxon>
        <taxon>Bacillati</taxon>
        <taxon>Actinomycetota</taxon>
        <taxon>Actinomycetes</taxon>
        <taxon>Kitasatosporales</taxon>
        <taxon>Streptomycetaceae</taxon>
        <taxon>Streptomyces</taxon>
        <taxon>Streptomyces aurantiacus group</taxon>
    </lineage>
</organism>
<proteinExistence type="predicted"/>
<dbReference type="Proteomes" id="UP000053039">
    <property type="component" value="Unassembled WGS sequence"/>
</dbReference>
<name>A0A101N4J1_9ACTN</name>
<dbReference type="InterPro" id="IPR036689">
    <property type="entry name" value="ESAT-6-like_sf"/>
</dbReference>
<evidence type="ECO:0000313" key="2">
    <source>
        <dbReference type="Proteomes" id="UP000053039"/>
    </source>
</evidence>
<dbReference type="OrthoDB" id="4551929at2"/>
<gene>
    <name evidence="1" type="ORF">AQI94_22205</name>
</gene>
<evidence type="ECO:0000313" key="1">
    <source>
        <dbReference type="EMBL" id="KUM86427.1"/>
    </source>
</evidence>
<accession>A0A101N4J1</accession>
<evidence type="ECO:0008006" key="3">
    <source>
        <dbReference type="Google" id="ProtNLM"/>
    </source>
</evidence>